<evidence type="ECO:0000256" key="1">
    <source>
        <dbReference type="ARBA" id="ARBA00000900"/>
    </source>
</evidence>
<dbReference type="InterPro" id="IPR001841">
    <property type="entry name" value="Znf_RING"/>
</dbReference>
<protein>
    <recommendedName>
        <fullName evidence="2">RING-type E3 ubiquitin transferase</fullName>
        <ecNumber evidence="2">2.3.2.27</ecNumber>
    </recommendedName>
</protein>
<dbReference type="Pfam" id="PF00622">
    <property type="entry name" value="SPRY"/>
    <property type="match status" value="1"/>
</dbReference>
<dbReference type="Pfam" id="PF13920">
    <property type="entry name" value="zf-C3HC4_3"/>
    <property type="match status" value="1"/>
</dbReference>
<dbReference type="PROSITE" id="PS50188">
    <property type="entry name" value="B302_SPRY"/>
    <property type="match status" value="1"/>
</dbReference>
<dbReference type="InterPro" id="IPR043136">
    <property type="entry name" value="B30.2/SPRY_sf"/>
</dbReference>
<dbReference type="GO" id="GO:0016567">
    <property type="term" value="P:protein ubiquitination"/>
    <property type="evidence" value="ECO:0007669"/>
    <property type="project" value="UniProtKB-ARBA"/>
</dbReference>
<dbReference type="PANTHER" id="PTHR13363">
    <property type="entry name" value="RING FINGER AND SRY DOMAIN-CONTAINING"/>
    <property type="match status" value="1"/>
</dbReference>
<evidence type="ECO:0000256" key="6">
    <source>
        <dbReference type="ARBA" id="ARBA00022786"/>
    </source>
</evidence>
<evidence type="ECO:0000313" key="11">
    <source>
        <dbReference type="EMBL" id="JAG77126.1"/>
    </source>
</evidence>
<evidence type="ECO:0000256" key="4">
    <source>
        <dbReference type="ARBA" id="ARBA00022723"/>
    </source>
</evidence>
<evidence type="ECO:0000256" key="8">
    <source>
        <dbReference type="PROSITE-ProRule" id="PRU00175"/>
    </source>
</evidence>
<dbReference type="GO" id="GO:0005737">
    <property type="term" value="C:cytoplasm"/>
    <property type="evidence" value="ECO:0007669"/>
    <property type="project" value="TreeGrafter"/>
</dbReference>
<dbReference type="InterPro" id="IPR003877">
    <property type="entry name" value="SPRY_dom"/>
</dbReference>
<dbReference type="GO" id="GO:0061630">
    <property type="term" value="F:ubiquitin protein ligase activity"/>
    <property type="evidence" value="ECO:0007669"/>
    <property type="project" value="UniProtKB-EC"/>
</dbReference>
<keyword evidence="3" id="KW-0808">Transferase</keyword>
<keyword evidence="6" id="KW-0833">Ubl conjugation pathway</keyword>
<proteinExistence type="predicted"/>
<dbReference type="FunFam" id="3.30.40.10:FF:000133">
    <property type="entry name" value="E3 ubiquitin-protein ligase RNF123"/>
    <property type="match status" value="1"/>
</dbReference>
<dbReference type="EC" id="2.3.2.27" evidence="2"/>
<dbReference type="GO" id="GO:0051603">
    <property type="term" value="P:proteolysis involved in protein catabolic process"/>
    <property type="evidence" value="ECO:0007669"/>
    <property type="project" value="TreeGrafter"/>
</dbReference>
<dbReference type="PROSITE" id="PS50089">
    <property type="entry name" value="ZF_RING_2"/>
    <property type="match status" value="1"/>
</dbReference>
<evidence type="ECO:0000256" key="5">
    <source>
        <dbReference type="ARBA" id="ARBA00022771"/>
    </source>
</evidence>
<evidence type="ECO:0000256" key="2">
    <source>
        <dbReference type="ARBA" id="ARBA00012483"/>
    </source>
</evidence>
<feature type="domain" description="B30.2/SPRY" evidence="10">
    <location>
        <begin position="39"/>
        <end position="218"/>
    </location>
</feature>
<dbReference type="SMART" id="SM00184">
    <property type="entry name" value="RING"/>
    <property type="match status" value="1"/>
</dbReference>
<keyword evidence="7" id="KW-0862">Zinc</keyword>
<feature type="domain" description="RING-type" evidence="9">
    <location>
        <begin position="1144"/>
        <end position="1182"/>
    </location>
</feature>
<keyword evidence="4" id="KW-0479">Metal-binding</keyword>
<dbReference type="InterPro" id="IPR001870">
    <property type="entry name" value="B30.2/SPRY"/>
</dbReference>
<accession>A0A0C9QUD1</accession>
<reference evidence="11" key="1">
    <citation type="submission" date="2015-01" db="EMBL/GenBank/DDBJ databases">
        <title>Transcriptome Assembly of Fopius arisanus.</title>
        <authorList>
            <person name="Geib S."/>
        </authorList>
    </citation>
    <scope>NUCLEOTIDE SEQUENCE</scope>
</reference>
<gene>
    <name evidence="11" type="primary">RNF123_1</name>
    <name evidence="12" type="synonym">RNF123_0</name>
    <name evidence="12" type="ORF">g.7830</name>
    <name evidence="11" type="ORF">g.7835</name>
</gene>
<evidence type="ECO:0000313" key="12">
    <source>
        <dbReference type="EMBL" id="JAG82805.1"/>
    </source>
</evidence>
<dbReference type="InterPro" id="IPR013320">
    <property type="entry name" value="ConA-like_dom_sf"/>
</dbReference>
<dbReference type="InterPro" id="IPR057987">
    <property type="entry name" value="TPR_RNF123/RKP"/>
</dbReference>
<dbReference type="InterPro" id="IPR013083">
    <property type="entry name" value="Znf_RING/FYVE/PHD"/>
</dbReference>
<dbReference type="GO" id="GO:0008270">
    <property type="term" value="F:zinc ion binding"/>
    <property type="evidence" value="ECO:0007669"/>
    <property type="project" value="UniProtKB-KW"/>
</dbReference>
<evidence type="ECO:0000259" key="9">
    <source>
        <dbReference type="PROSITE" id="PS50089"/>
    </source>
</evidence>
<dbReference type="SUPFAM" id="SSF57850">
    <property type="entry name" value="RING/U-box"/>
    <property type="match status" value="1"/>
</dbReference>
<evidence type="ECO:0000259" key="10">
    <source>
        <dbReference type="PROSITE" id="PS50188"/>
    </source>
</evidence>
<dbReference type="SUPFAM" id="SSF49899">
    <property type="entry name" value="Concanavalin A-like lectins/glucanases"/>
    <property type="match status" value="1"/>
</dbReference>
<dbReference type="PANTHER" id="PTHR13363:SF5">
    <property type="entry name" value="E3 UBIQUITIN-PROTEIN LIGASE RNF123"/>
    <property type="match status" value="1"/>
</dbReference>
<sequence length="1211" mass="135760">MMQASDILTAIFGEGVVTENSSRPSESLRVAYEFMKSALTIPDDPSEDPRPGRLGPKPVCFDVSTHHGLVIVTPDRLSVNSQSNFSTLRANTGLYSGKWMYELQLGSKGVMQIGWGTAHCKFSQENGVGDTINSYSYDGNRVRKWNVSTHKYGEPWLSGDIIGCALDLDSAKISFYRNGRSLGTAFEGITTGAGVAYFPTVSLAFTENLTANFGSTPFRYPIPGYETLEGAPEASLRRSKLLVLWFERLIGQMSLETAPEESPPDPPSMSSRTYLSCLSRSILQELGPLLTIPYIIESVFLPLVDDLEPSKLQICLDVLWTHLESHEMKACLEGSVVYLLSAFRHVSLRLDYPDQCRSLRLLTSLCRHPRTRQYLLQNVLFDRVRFANFIHVKPLDEAGLVDIVEKTWWETTPQDLSVEVNRQSYTDACETIKSAIAEVEALQVDLLITFLDNSDGTSTTSSSRTIFLKKFRRFVQENLIASRTPLQITVCCFHRLLVAFRILWEREVGISPVFVPCRVFYDSSINYSDIDRLGGVLSYLNKTYKNELIHHLGPDHEVILSLEKATDTNTFVGGPGRVGEVSVVIPGTTRILNINTSTPGGSPIILGYPTFVGEDKPLPAGSADSAVSLLELLEDVILFYHAAAKKQIAKVANLRDSMSEYVSAISEVKARLDALKRTKDPDVGVHTELLRTIAVFNTKLSEQARHMAWVRAAVYSREKQSQLAWLLNVVTLTLKKASLEGNMFRFVPDFYLEALADLSVGLKSHLHPTAPIENIRGYEEMLREIAQFLCDHFLDPRIVHAIAKDTLILTLAGFTSNSLTLKALEEIPRESRIKFVTNVLRPYENRAWAQSNWVLVRFWQGHGFAFRYEKSPHLARKIGPKMLQQESISQPIKPCPSVMYQMHVRDILVDNPKATTLFLNSLLNQMNWAFSEFISMVQEIHNVSSRPERVFIESRQLKICATCFDLAISLLRVIEMIANVAPSIFGDDTQSSSENLLARLCQLLCQILNRVSSQTSCFQHVVLLEIPDLESIDHFPILAAVTGILIALLRGDMAGDKDPGNIPRITRALLTEPSFQMSSLYFVLGEDESKRKIDKNVKTFSLGSYAGDVSLEEIDTVKAMLMYLESKRVLLPDNRLLSDDDDTCIICYAYPNGATFKPCNHKSCRVCIDRHLLNSRECFFCKTTITQVYDLNKTLIHDFTSSLVRSSSSSS</sequence>
<dbReference type="AlphaFoldDB" id="A0A0C9QUD1"/>
<organism evidence="11">
    <name type="scientific">Fopius arisanus</name>
    <dbReference type="NCBI Taxonomy" id="64838"/>
    <lineage>
        <taxon>Eukaryota</taxon>
        <taxon>Metazoa</taxon>
        <taxon>Ecdysozoa</taxon>
        <taxon>Arthropoda</taxon>
        <taxon>Hexapoda</taxon>
        <taxon>Insecta</taxon>
        <taxon>Pterygota</taxon>
        <taxon>Neoptera</taxon>
        <taxon>Endopterygota</taxon>
        <taxon>Hymenoptera</taxon>
        <taxon>Apocrita</taxon>
        <taxon>Ichneumonoidea</taxon>
        <taxon>Braconidae</taxon>
        <taxon>Opiinae</taxon>
        <taxon>Fopius</taxon>
    </lineage>
</organism>
<dbReference type="Gene3D" id="3.30.40.10">
    <property type="entry name" value="Zinc/RING finger domain, C3HC4 (zinc finger)"/>
    <property type="match status" value="1"/>
</dbReference>
<dbReference type="Pfam" id="PF25576">
    <property type="entry name" value="TPR_RNF123"/>
    <property type="match status" value="1"/>
</dbReference>
<dbReference type="Gene3D" id="2.60.120.920">
    <property type="match status" value="1"/>
</dbReference>
<name>A0A0C9QUD1_9HYME</name>
<dbReference type="EMBL" id="GBYB01013038">
    <property type="protein sequence ID" value="JAG82805.1"/>
    <property type="molecule type" value="Transcribed_RNA"/>
</dbReference>
<evidence type="ECO:0000256" key="7">
    <source>
        <dbReference type="ARBA" id="ARBA00022833"/>
    </source>
</evidence>
<dbReference type="EMBL" id="GBYB01007359">
    <property type="protein sequence ID" value="JAG77126.1"/>
    <property type="molecule type" value="Transcribed_RNA"/>
</dbReference>
<dbReference type="InterPro" id="IPR045129">
    <property type="entry name" value="RNF123/RKP/RSPRY1"/>
</dbReference>
<dbReference type="SMART" id="SM00449">
    <property type="entry name" value="SPRY"/>
    <property type="match status" value="1"/>
</dbReference>
<evidence type="ECO:0000256" key="3">
    <source>
        <dbReference type="ARBA" id="ARBA00022679"/>
    </source>
</evidence>
<dbReference type="CDD" id="cd16541">
    <property type="entry name" value="RING-HC_RNF123"/>
    <property type="match status" value="1"/>
</dbReference>
<keyword evidence="5 8" id="KW-0863">Zinc-finger</keyword>
<comment type="catalytic activity">
    <reaction evidence="1">
        <text>S-ubiquitinyl-[E2 ubiquitin-conjugating enzyme]-L-cysteine + [acceptor protein]-L-lysine = [E2 ubiquitin-conjugating enzyme]-L-cysteine + N(6)-ubiquitinyl-[acceptor protein]-L-lysine.</text>
        <dbReference type="EC" id="2.3.2.27"/>
    </reaction>
</comment>